<evidence type="ECO:0000313" key="2">
    <source>
        <dbReference type="EMBL" id="QWQ35054.1"/>
    </source>
</evidence>
<dbReference type="EMBL" id="CP076456">
    <property type="protein sequence ID" value="QWQ35054.1"/>
    <property type="molecule type" value="Genomic_DNA"/>
</dbReference>
<proteinExistence type="predicted"/>
<keyword evidence="1" id="KW-0812">Transmembrane</keyword>
<organism evidence="2 3">
    <name type="scientific">Arthrobacter sunyaminii</name>
    <dbReference type="NCBI Taxonomy" id="2816859"/>
    <lineage>
        <taxon>Bacteria</taxon>
        <taxon>Bacillati</taxon>
        <taxon>Actinomycetota</taxon>
        <taxon>Actinomycetes</taxon>
        <taxon>Micrococcales</taxon>
        <taxon>Micrococcaceae</taxon>
        <taxon>Arthrobacter</taxon>
    </lineage>
</organism>
<sequence>MNERAHPTVRRGTIWWTLQAMAYSGLTVALVFLAFWKPSNQATVVAVVAIILGPLLAFMAIRQIRSLRYEYRYSNDDAEQVE</sequence>
<keyword evidence="1" id="KW-1133">Transmembrane helix</keyword>
<protein>
    <submittedName>
        <fullName evidence="2">Uncharacterized protein</fullName>
    </submittedName>
</protein>
<evidence type="ECO:0000256" key="1">
    <source>
        <dbReference type="SAM" id="Phobius"/>
    </source>
</evidence>
<dbReference type="AlphaFoldDB" id="A0A975S524"/>
<reference evidence="2" key="1">
    <citation type="submission" date="2021-06" db="EMBL/GenBank/DDBJ databases">
        <title>Novel species in genus Arthrobacter.</title>
        <authorList>
            <person name="Zhang G."/>
        </authorList>
    </citation>
    <scope>NUCLEOTIDE SEQUENCE</scope>
    <source>
        <strain evidence="2">Zg-ZUI122</strain>
    </source>
</reference>
<evidence type="ECO:0000313" key="3">
    <source>
        <dbReference type="Proteomes" id="UP000680588"/>
    </source>
</evidence>
<dbReference type="RefSeq" id="WP_104096790.1">
    <property type="nucleotide sequence ID" value="NZ_CP076456.1"/>
</dbReference>
<dbReference type="KEGG" id="asun:KG104_11020"/>
<gene>
    <name evidence="2" type="ORF">KG104_11020</name>
</gene>
<accession>A0A975S524</accession>
<dbReference type="Proteomes" id="UP000680588">
    <property type="component" value="Chromosome"/>
</dbReference>
<keyword evidence="3" id="KW-1185">Reference proteome</keyword>
<feature type="transmembrane region" description="Helical" evidence="1">
    <location>
        <begin position="12"/>
        <end position="36"/>
    </location>
</feature>
<name>A0A975S524_9MICC</name>
<keyword evidence="1" id="KW-0472">Membrane</keyword>
<feature type="transmembrane region" description="Helical" evidence="1">
    <location>
        <begin position="42"/>
        <end position="61"/>
    </location>
</feature>